<gene>
    <name evidence="1" type="ORF">AVEN_189461_1</name>
    <name evidence="2" type="ORF">AVEN_3929_1</name>
</gene>
<dbReference type="EMBL" id="BGPR01058753">
    <property type="protein sequence ID" value="GBO34863.1"/>
    <property type="molecule type" value="Genomic_DNA"/>
</dbReference>
<dbReference type="AlphaFoldDB" id="A0A4Y2W2F3"/>
<comment type="caution">
    <text evidence="1">The sequence shown here is derived from an EMBL/GenBank/DDBJ whole genome shotgun (WGS) entry which is preliminary data.</text>
</comment>
<evidence type="ECO:0000313" key="3">
    <source>
        <dbReference type="Proteomes" id="UP000499080"/>
    </source>
</evidence>
<sequence length="46" mass="5370">VPPLPQTTLFRTTGLFKRENETSEEGGKMMTDDIMWVKRAVSTQWR</sequence>
<dbReference type="Proteomes" id="UP000499080">
    <property type="component" value="Unassembled WGS sequence"/>
</dbReference>
<dbReference type="EMBL" id="BGPR01054700">
    <property type="protein sequence ID" value="GBO31415.1"/>
    <property type="molecule type" value="Genomic_DNA"/>
</dbReference>
<name>A0A4Y2W2F3_ARAVE</name>
<protein>
    <submittedName>
        <fullName evidence="1">Uncharacterized protein</fullName>
    </submittedName>
</protein>
<proteinExistence type="predicted"/>
<evidence type="ECO:0000313" key="1">
    <source>
        <dbReference type="EMBL" id="GBO31415.1"/>
    </source>
</evidence>
<organism evidence="1 3">
    <name type="scientific">Araneus ventricosus</name>
    <name type="common">Orbweaver spider</name>
    <name type="synonym">Epeira ventricosa</name>
    <dbReference type="NCBI Taxonomy" id="182803"/>
    <lineage>
        <taxon>Eukaryota</taxon>
        <taxon>Metazoa</taxon>
        <taxon>Ecdysozoa</taxon>
        <taxon>Arthropoda</taxon>
        <taxon>Chelicerata</taxon>
        <taxon>Arachnida</taxon>
        <taxon>Araneae</taxon>
        <taxon>Araneomorphae</taxon>
        <taxon>Entelegynae</taxon>
        <taxon>Araneoidea</taxon>
        <taxon>Araneidae</taxon>
        <taxon>Araneus</taxon>
    </lineage>
</organism>
<reference evidence="1 3" key="1">
    <citation type="journal article" date="2019" name="Sci. Rep.">
        <title>Orb-weaving spider Araneus ventricosus genome elucidates the spidroin gene catalogue.</title>
        <authorList>
            <person name="Kono N."/>
            <person name="Nakamura H."/>
            <person name="Ohtoshi R."/>
            <person name="Moran D.A.P."/>
            <person name="Shinohara A."/>
            <person name="Yoshida Y."/>
            <person name="Fujiwara M."/>
            <person name="Mori M."/>
            <person name="Tomita M."/>
            <person name="Arakawa K."/>
        </authorList>
    </citation>
    <scope>NUCLEOTIDE SEQUENCE [LARGE SCALE GENOMIC DNA]</scope>
</reference>
<evidence type="ECO:0000313" key="2">
    <source>
        <dbReference type="EMBL" id="GBO34863.1"/>
    </source>
</evidence>
<keyword evidence="3" id="KW-1185">Reference proteome</keyword>
<accession>A0A4Y2W2F3</accession>
<feature type="non-terminal residue" evidence="1">
    <location>
        <position position="1"/>
    </location>
</feature>